<dbReference type="GO" id="GO:0051607">
    <property type="term" value="P:defense response to virus"/>
    <property type="evidence" value="ECO:0007669"/>
    <property type="project" value="UniProtKB-UniRule"/>
</dbReference>
<dbReference type="InterPro" id="IPR002729">
    <property type="entry name" value="CRISPR-assoc_Cas1"/>
</dbReference>
<evidence type="ECO:0000256" key="8">
    <source>
        <dbReference type="ARBA" id="ARBA00023211"/>
    </source>
</evidence>
<name>A0A923NAL6_9FIRM</name>
<comment type="cofactor">
    <cofactor evidence="10">
        <name>Mg(2+)</name>
        <dbReference type="ChEBI" id="CHEBI:18420"/>
    </cofactor>
    <cofactor evidence="10">
        <name>Mn(2+)</name>
        <dbReference type="ChEBI" id="CHEBI:29035"/>
    </cofactor>
</comment>
<evidence type="ECO:0000256" key="3">
    <source>
        <dbReference type="ARBA" id="ARBA00022759"/>
    </source>
</evidence>
<feature type="binding site" evidence="10">
    <location>
        <position position="237"/>
    </location>
    <ligand>
        <name>Mn(2+)</name>
        <dbReference type="ChEBI" id="CHEBI:29035"/>
    </ligand>
</feature>
<evidence type="ECO:0000256" key="9">
    <source>
        <dbReference type="ARBA" id="ARBA00038592"/>
    </source>
</evidence>
<dbReference type="CDD" id="cd09634">
    <property type="entry name" value="Cas1_I-II-III"/>
    <property type="match status" value="1"/>
</dbReference>
<keyword evidence="2 10" id="KW-0479">Metal-binding</keyword>
<evidence type="ECO:0000256" key="10">
    <source>
        <dbReference type="HAMAP-Rule" id="MF_01470"/>
    </source>
</evidence>
<keyword evidence="12" id="KW-1185">Reference proteome</keyword>
<dbReference type="InterPro" id="IPR050646">
    <property type="entry name" value="Cas1"/>
</dbReference>
<evidence type="ECO:0000256" key="2">
    <source>
        <dbReference type="ARBA" id="ARBA00022723"/>
    </source>
</evidence>
<keyword evidence="3 10" id="KW-0255">Endonuclease</keyword>
<evidence type="ECO:0000256" key="4">
    <source>
        <dbReference type="ARBA" id="ARBA00022801"/>
    </source>
</evidence>
<dbReference type="EC" id="3.1.-.-" evidence="10"/>
<evidence type="ECO:0000256" key="1">
    <source>
        <dbReference type="ARBA" id="ARBA00022722"/>
    </source>
</evidence>
<protein>
    <recommendedName>
        <fullName evidence="10">CRISPR-associated endonuclease Cas1</fullName>
        <ecNumber evidence="10">3.1.-.-</ecNumber>
    </recommendedName>
</protein>
<keyword evidence="7 10" id="KW-0238">DNA-binding</keyword>
<evidence type="ECO:0000313" key="12">
    <source>
        <dbReference type="Proteomes" id="UP000644115"/>
    </source>
</evidence>
<comment type="similarity">
    <text evidence="10">Belongs to the CRISPR-associated endonuclease Cas1 family.</text>
</comment>
<dbReference type="Pfam" id="PF01867">
    <property type="entry name" value="Cas_Cas1"/>
    <property type="match status" value="1"/>
</dbReference>
<keyword evidence="6 10" id="KW-0051">Antiviral defense</keyword>
<comment type="function">
    <text evidence="10">CRISPR (clustered regularly interspaced short palindromic repeat), is an adaptive immune system that provides protection against mobile genetic elements (viruses, transposable elements and conjugative plasmids). CRISPR clusters contain spacers, sequences complementary to antecedent mobile elements, and target invading nucleic acids. CRISPR clusters are transcribed and processed into CRISPR RNA (crRNA). Acts as a dsDNA endonuclease. Involved in the integration of spacer DNA into the CRISPR cassette.</text>
</comment>
<dbReference type="GO" id="GO:0016787">
    <property type="term" value="F:hydrolase activity"/>
    <property type="evidence" value="ECO:0007669"/>
    <property type="project" value="UniProtKB-KW"/>
</dbReference>
<sequence length="333" mass="38319">MSYLYVNEQGARIGVDGGYITVQMKNDLLRKIPSETLENISLFGNVSITTQAMQRCLKLGITLNFFSSNGRYYGHLTPTARCRITRQRKQFAITGEDNFVQAFAREILGAKIHNQKVVLKRYLTKQTPEILEAVKQIENAERKLCRCESLDAMKGYEGIAARYYFAALSEIIEPDFKFFGRNRMPPKDPFNSMLSLGYTLLMHEIYGLIEGHGLNAYAGFLHQDREKHPTLASDLMEEWRAVIVDSVVLSLIQGHEIPIDGFQDDHETGGILLMNDTFRIFVRKYEKKLRSEIRYLQSEGRQSYRALLNQQVLLFAKAIDEEDPEIYKAVRIR</sequence>
<evidence type="ECO:0000256" key="5">
    <source>
        <dbReference type="ARBA" id="ARBA00022842"/>
    </source>
</evidence>
<dbReference type="PANTHER" id="PTHR34353">
    <property type="entry name" value="CRISPR-ASSOCIATED ENDONUCLEASE CAS1 1"/>
    <property type="match status" value="1"/>
</dbReference>
<dbReference type="Proteomes" id="UP000644115">
    <property type="component" value="Unassembled WGS sequence"/>
</dbReference>
<dbReference type="AlphaFoldDB" id="A0A923NAL6"/>
<evidence type="ECO:0000256" key="6">
    <source>
        <dbReference type="ARBA" id="ARBA00023118"/>
    </source>
</evidence>
<keyword evidence="4 10" id="KW-0378">Hydrolase</keyword>
<dbReference type="GO" id="GO:0046872">
    <property type="term" value="F:metal ion binding"/>
    <property type="evidence" value="ECO:0007669"/>
    <property type="project" value="UniProtKB-UniRule"/>
</dbReference>
<evidence type="ECO:0000256" key="7">
    <source>
        <dbReference type="ARBA" id="ARBA00023125"/>
    </source>
</evidence>
<proteinExistence type="inferred from homology"/>
<dbReference type="HAMAP" id="MF_01470">
    <property type="entry name" value="Cas1"/>
    <property type="match status" value="1"/>
</dbReference>
<comment type="subunit">
    <text evidence="9 10">Homodimer, forms a heterotetramer with a Cas2 homodimer.</text>
</comment>
<evidence type="ECO:0000313" key="11">
    <source>
        <dbReference type="EMBL" id="MBC5998626.1"/>
    </source>
</evidence>
<dbReference type="InterPro" id="IPR042211">
    <property type="entry name" value="CRISPR-assoc_Cas1_N"/>
</dbReference>
<dbReference type="GO" id="GO:0003677">
    <property type="term" value="F:DNA binding"/>
    <property type="evidence" value="ECO:0007669"/>
    <property type="project" value="UniProtKB-KW"/>
</dbReference>
<dbReference type="EMBL" id="JACRWC010000023">
    <property type="protein sequence ID" value="MBC5998626.1"/>
    <property type="molecule type" value="Genomic_DNA"/>
</dbReference>
<dbReference type="NCBIfam" id="TIGR00287">
    <property type="entry name" value="cas1"/>
    <property type="match status" value="1"/>
</dbReference>
<reference evidence="11" key="1">
    <citation type="submission" date="2020-08" db="EMBL/GenBank/DDBJ databases">
        <authorList>
            <person name="Liu C."/>
            <person name="Sun Q."/>
        </authorList>
    </citation>
    <scope>NUCLEOTIDE SEQUENCE</scope>
    <source>
        <strain evidence="11">BX16</strain>
    </source>
</reference>
<dbReference type="GO" id="GO:0004519">
    <property type="term" value="F:endonuclease activity"/>
    <property type="evidence" value="ECO:0007669"/>
    <property type="project" value="UniProtKB-UniRule"/>
</dbReference>
<feature type="binding site" evidence="10">
    <location>
        <position position="222"/>
    </location>
    <ligand>
        <name>Mn(2+)</name>
        <dbReference type="ChEBI" id="CHEBI:29035"/>
    </ligand>
</feature>
<dbReference type="Gene3D" id="3.100.10.20">
    <property type="entry name" value="CRISPR-associated endonuclease Cas1, N-terminal domain"/>
    <property type="match status" value="1"/>
</dbReference>
<dbReference type="PANTHER" id="PTHR34353:SF2">
    <property type="entry name" value="CRISPR-ASSOCIATED ENDONUCLEASE CAS1 1"/>
    <property type="match status" value="1"/>
</dbReference>
<comment type="caution">
    <text evidence="11">The sequence shown here is derived from an EMBL/GenBank/DDBJ whole genome shotgun (WGS) entry which is preliminary data.</text>
</comment>
<keyword evidence="1 10" id="KW-0540">Nuclease</keyword>
<accession>A0A923NAL6</accession>
<keyword evidence="8 10" id="KW-0464">Manganese</keyword>
<dbReference type="InterPro" id="IPR042206">
    <property type="entry name" value="CRISPR-assoc_Cas1_C"/>
</dbReference>
<dbReference type="RefSeq" id="WP_249286188.1">
    <property type="nucleotide sequence ID" value="NZ_JACRWC010000023.1"/>
</dbReference>
<dbReference type="GO" id="GO:0043571">
    <property type="term" value="P:maintenance of CRISPR repeat elements"/>
    <property type="evidence" value="ECO:0007669"/>
    <property type="project" value="UniProtKB-UniRule"/>
</dbReference>
<feature type="binding site" evidence="10">
    <location>
        <position position="157"/>
    </location>
    <ligand>
        <name>Mn(2+)</name>
        <dbReference type="ChEBI" id="CHEBI:29035"/>
    </ligand>
</feature>
<organism evidence="11 12">
    <name type="scientific">Lentihominibacter faecis</name>
    <dbReference type="NCBI Taxonomy" id="2764712"/>
    <lineage>
        <taxon>Bacteria</taxon>
        <taxon>Bacillati</taxon>
        <taxon>Bacillota</taxon>
        <taxon>Clostridia</taxon>
        <taxon>Peptostreptococcales</taxon>
        <taxon>Anaerovoracaceae</taxon>
        <taxon>Lentihominibacter</taxon>
    </lineage>
</organism>
<dbReference type="Gene3D" id="1.20.120.920">
    <property type="entry name" value="CRISPR-associated endonuclease Cas1, C-terminal domain"/>
    <property type="match status" value="1"/>
</dbReference>
<gene>
    <name evidence="10 11" type="primary">cas1</name>
    <name evidence="11" type="ORF">H8876_01135</name>
</gene>
<keyword evidence="5 10" id="KW-0460">Magnesium</keyword>